<organism evidence="1 2">
    <name type="scientific">Phialemonium thermophilum</name>
    <dbReference type="NCBI Taxonomy" id="223376"/>
    <lineage>
        <taxon>Eukaryota</taxon>
        <taxon>Fungi</taxon>
        <taxon>Dikarya</taxon>
        <taxon>Ascomycota</taxon>
        <taxon>Pezizomycotina</taxon>
        <taxon>Sordariomycetes</taxon>
        <taxon>Sordariomycetidae</taxon>
        <taxon>Cephalothecales</taxon>
        <taxon>Cephalothecaceae</taxon>
        <taxon>Phialemonium</taxon>
    </lineage>
</organism>
<proteinExistence type="predicted"/>
<dbReference type="InterPro" id="IPR053175">
    <property type="entry name" value="DHMBA_Reg_Transcription_Factor"/>
</dbReference>
<dbReference type="Proteomes" id="UP001586593">
    <property type="component" value="Unassembled WGS sequence"/>
</dbReference>
<evidence type="ECO:0000313" key="2">
    <source>
        <dbReference type="Proteomes" id="UP001586593"/>
    </source>
</evidence>
<protein>
    <submittedName>
        <fullName evidence="1">Uncharacterized protein</fullName>
    </submittedName>
</protein>
<accession>A0ABR3WRS7</accession>
<comment type="caution">
    <text evidence="1">The sequence shown here is derived from an EMBL/GenBank/DDBJ whole genome shotgun (WGS) entry which is preliminary data.</text>
</comment>
<dbReference type="PANTHER" id="PTHR38791:SF5">
    <property type="entry name" value="TRANSCRIPTION FACTOR DBAG-RELATED"/>
    <property type="match status" value="1"/>
</dbReference>
<gene>
    <name evidence="1" type="ORF">VTK73DRAFT_4854</name>
</gene>
<name>A0ABR3WRS7_9PEZI</name>
<keyword evidence="2" id="KW-1185">Reference proteome</keyword>
<dbReference type="PANTHER" id="PTHR38791">
    <property type="entry name" value="ZN(II)2CYS6 TRANSCRIPTION FACTOR (EUROFUNG)-RELATED-RELATED"/>
    <property type="match status" value="1"/>
</dbReference>
<reference evidence="1 2" key="1">
    <citation type="journal article" date="2024" name="Commun. Biol.">
        <title>Comparative genomic analysis of thermophilic fungi reveals convergent evolutionary adaptations and gene losses.</title>
        <authorList>
            <person name="Steindorff A.S."/>
            <person name="Aguilar-Pontes M.V."/>
            <person name="Robinson A.J."/>
            <person name="Andreopoulos B."/>
            <person name="LaButti K."/>
            <person name="Kuo A."/>
            <person name="Mondo S."/>
            <person name="Riley R."/>
            <person name="Otillar R."/>
            <person name="Haridas S."/>
            <person name="Lipzen A."/>
            <person name="Grimwood J."/>
            <person name="Schmutz J."/>
            <person name="Clum A."/>
            <person name="Reid I.D."/>
            <person name="Moisan M.C."/>
            <person name="Butler G."/>
            <person name="Nguyen T.T.M."/>
            <person name="Dewar K."/>
            <person name="Conant G."/>
            <person name="Drula E."/>
            <person name="Henrissat B."/>
            <person name="Hansel C."/>
            <person name="Singer S."/>
            <person name="Hutchinson M.I."/>
            <person name="de Vries R.P."/>
            <person name="Natvig D.O."/>
            <person name="Powell A.J."/>
            <person name="Tsang A."/>
            <person name="Grigoriev I.V."/>
        </authorList>
    </citation>
    <scope>NUCLEOTIDE SEQUENCE [LARGE SCALE GENOMIC DNA]</scope>
    <source>
        <strain evidence="1 2">ATCC 24622</strain>
    </source>
</reference>
<evidence type="ECO:0000313" key="1">
    <source>
        <dbReference type="EMBL" id="KAL1866239.1"/>
    </source>
</evidence>
<sequence length="156" mass="17495">MLLDIMWQCARRLHNKSVTTTYQQRAEKLIVDIVASVPYHIAPDMSDFPEHLEKGTTQTSYGRPVGGLLLLHPIYVGSVCSIVPDSKQRYFRRCLRLIGQNMGIGQAELLSKITVKPAAGLEAAHLPYLQPILHLPFQQMAEGHILIWAGMLLHSL</sequence>
<dbReference type="EMBL" id="JAZHXJ010000273">
    <property type="protein sequence ID" value="KAL1866239.1"/>
    <property type="molecule type" value="Genomic_DNA"/>
</dbReference>